<dbReference type="PANTHER" id="PTHR47637">
    <property type="entry name" value="CHAPERONE SURA"/>
    <property type="match status" value="1"/>
</dbReference>
<dbReference type="SUPFAM" id="SSF109998">
    <property type="entry name" value="Triger factor/SurA peptide-binding domain-like"/>
    <property type="match status" value="1"/>
</dbReference>
<evidence type="ECO:0000256" key="5">
    <source>
        <dbReference type="ARBA" id="ARBA00023186"/>
    </source>
</evidence>
<dbReference type="InterPro" id="IPR050280">
    <property type="entry name" value="OMP_Chaperone_SurA"/>
</dbReference>
<dbReference type="InterPro" id="IPR015391">
    <property type="entry name" value="SurA_N"/>
</dbReference>
<dbReference type="HAMAP" id="MF_01183">
    <property type="entry name" value="Chaperone_SurA"/>
    <property type="match status" value="1"/>
</dbReference>
<dbReference type="EC" id="5.2.1.8" evidence="7"/>
<keyword evidence="10" id="KW-1185">Reference proteome</keyword>
<dbReference type="GO" id="GO:0051082">
    <property type="term" value="F:unfolded protein binding"/>
    <property type="evidence" value="ECO:0007669"/>
    <property type="project" value="UniProtKB-UniRule"/>
</dbReference>
<dbReference type="GO" id="GO:0042277">
    <property type="term" value="F:peptide binding"/>
    <property type="evidence" value="ECO:0007669"/>
    <property type="project" value="InterPro"/>
</dbReference>
<evidence type="ECO:0000259" key="8">
    <source>
        <dbReference type="PROSITE" id="PS50198"/>
    </source>
</evidence>
<dbReference type="Proteomes" id="UP000295510">
    <property type="component" value="Unassembled WGS sequence"/>
</dbReference>
<dbReference type="InterPro" id="IPR023034">
    <property type="entry name" value="PPIase_SurA"/>
</dbReference>
<keyword evidence="6 7" id="KW-0413">Isomerase</keyword>
<dbReference type="GO" id="GO:0043165">
    <property type="term" value="P:Gram-negative-bacterium-type cell outer membrane assembly"/>
    <property type="evidence" value="ECO:0007669"/>
    <property type="project" value="InterPro"/>
</dbReference>
<accession>A0A4R6UGD2</accession>
<dbReference type="PANTHER" id="PTHR47637:SF1">
    <property type="entry name" value="CHAPERONE SURA"/>
    <property type="match status" value="1"/>
</dbReference>
<dbReference type="Pfam" id="PF09312">
    <property type="entry name" value="SurA_N"/>
    <property type="match status" value="1"/>
</dbReference>
<feature type="domain" description="PpiC" evidence="8">
    <location>
        <begin position="302"/>
        <end position="401"/>
    </location>
</feature>
<comment type="subcellular location">
    <subcellularLocation>
        <location evidence="7">Periplasm</location>
    </subcellularLocation>
    <text evidence="7">Is capable of associating with the outer membrane.</text>
</comment>
<evidence type="ECO:0000256" key="4">
    <source>
        <dbReference type="ARBA" id="ARBA00023110"/>
    </source>
</evidence>
<comment type="catalytic activity">
    <reaction evidence="7">
        <text>[protein]-peptidylproline (omega=180) = [protein]-peptidylproline (omega=0)</text>
        <dbReference type="Rhea" id="RHEA:16237"/>
        <dbReference type="Rhea" id="RHEA-COMP:10747"/>
        <dbReference type="Rhea" id="RHEA-COMP:10748"/>
        <dbReference type="ChEBI" id="CHEBI:83833"/>
        <dbReference type="ChEBI" id="CHEBI:83834"/>
        <dbReference type="EC" id="5.2.1.8"/>
    </reaction>
</comment>
<comment type="caution">
    <text evidence="9">The sequence shown here is derived from an EMBL/GenBank/DDBJ whole genome shotgun (WGS) entry which is preliminary data.</text>
</comment>
<dbReference type="InterPro" id="IPR046357">
    <property type="entry name" value="PPIase_dom_sf"/>
</dbReference>
<evidence type="ECO:0000313" key="10">
    <source>
        <dbReference type="Proteomes" id="UP000295510"/>
    </source>
</evidence>
<keyword evidence="2 7" id="KW-0677">Repeat</keyword>
<keyword evidence="5 7" id="KW-0143">Chaperone</keyword>
<dbReference type="PROSITE" id="PS50198">
    <property type="entry name" value="PPIC_PPIASE_2"/>
    <property type="match status" value="2"/>
</dbReference>
<dbReference type="GO" id="GO:0006457">
    <property type="term" value="P:protein folding"/>
    <property type="evidence" value="ECO:0007669"/>
    <property type="project" value="UniProtKB-UniRule"/>
</dbReference>
<reference evidence="9 10" key="1">
    <citation type="submission" date="2019-03" db="EMBL/GenBank/DDBJ databases">
        <title>Genomic Encyclopedia of Type Strains, Phase IV (KMG-IV): sequencing the most valuable type-strain genomes for metagenomic binning, comparative biology and taxonomic classification.</title>
        <authorList>
            <person name="Goeker M."/>
        </authorList>
    </citation>
    <scope>NUCLEOTIDE SEQUENCE [LARGE SCALE GENOMIC DNA]</scope>
    <source>
        <strain evidence="9 10">DSM 19605</strain>
    </source>
</reference>
<dbReference type="OrthoDB" id="14196at2"/>
<dbReference type="AlphaFoldDB" id="A0A4R6UGD2"/>
<keyword evidence="1 7" id="KW-0732">Signal</keyword>
<dbReference type="GO" id="GO:0030288">
    <property type="term" value="C:outer membrane-bounded periplasmic space"/>
    <property type="evidence" value="ECO:0007669"/>
    <property type="project" value="InterPro"/>
</dbReference>
<comment type="function">
    <text evidence="7">Chaperone involved in the correct folding and assembly of outer membrane proteins. Recognizes specific patterns of aromatic residues and the orientation of their side chains, which are found more frequently in integral outer membrane proteins. May act in both early periplasmic and late outer membrane-associated steps of protein maturation.</text>
</comment>
<sequence length="449" mass="50196">MTDIHSFATLLRRGLSLAVLGAIGLTALPTAPAWAQASATTTVREADRIVALVNSEPITSADVRNRMARIEAPPGGTLPPPDELARQVLERLIVERTQIQWAREIGIRVEESTVNEAEASVARQNGLTVPQLHERLAAMGMTPAGFRANLRNEILLQRVREREVESRVRVSELDIDNYLREHAASRRPEQTALQLAQVLIAVPENADAAALAGLEARARDVARRARAGEDFATLAREFSEGPERAAGGDMGLRTADRYPTLFVEAVQSLKKGDVAGPVRSGAGFHVLKVLENRSLNLPPTHITQTRARHILLQPASPAEEERMARRMIEWRERLQAGQARFEELAREHSQDGSARAGGDLGWAQPGQFVPEFEQVMNRLSPGEVSEPVRSRFGLHLIQVVERREVELPARERREWVRNVLREQKAEEAYEEWARELRARAFVEYRENGR</sequence>
<dbReference type="EMBL" id="SNYL01000003">
    <property type="protein sequence ID" value="TDQ44319.1"/>
    <property type="molecule type" value="Genomic_DNA"/>
</dbReference>
<dbReference type="InterPro" id="IPR000297">
    <property type="entry name" value="PPIase_PpiC"/>
</dbReference>
<feature type="domain" description="PpiC" evidence="8">
    <location>
        <begin position="190"/>
        <end position="291"/>
    </location>
</feature>
<dbReference type="SUPFAM" id="SSF54534">
    <property type="entry name" value="FKBP-like"/>
    <property type="match status" value="2"/>
</dbReference>
<proteinExistence type="inferred from homology"/>
<keyword evidence="4 7" id="KW-0697">Rotamase</keyword>
<dbReference type="Gene3D" id="3.10.50.40">
    <property type="match status" value="2"/>
</dbReference>
<name>A0A4R6UGD2_9BURK</name>
<evidence type="ECO:0000313" key="9">
    <source>
        <dbReference type="EMBL" id="TDQ44319.1"/>
    </source>
</evidence>
<evidence type="ECO:0000256" key="6">
    <source>
        <dbReference type="ARBA" id="ARBA00023235"/>
    </source>
</evidence>
<dbReference type="GO" id="GO:0050821">
    <property type="term" value="P:protein stabilization"/>
    <property type="evidence" value="ECO:0007669"/>
    <property type="project" value="InterPro"/>
</dbReference>
<comment type="domain">
    <text evidence="7">The PPIase activity resides only in the second parvulin domain. The N-terminal region and the C-terminal tail are necessary and sufficient for the chaperone activity of SurA. The PPIase activity is dispensable for SurA to function as a chaperone. The N-terminal region and the C-terminal tail are also required for porin recognition.</text>
</comment>
<evidence type="ECO:0000256" key="2">
    <source>
        <dbReference type="ARBA" id="ARBA00022737"/>
    </source>
</evidence>
<dbReference type="RefSeq" id="WP_133595922.1">
    <property type="nucleotide sequence ID" value="NZ_SNYL01000003.1"/>
</dbReference>
<gene>
    <name evidence="7" type="primary">surA</name>
    <name evidence="9" type="ORF">DFR43_10363</name>
</gene>
<dbReference type="InterPro" id="IPR023058">
    <property type="entry name" value="PPIase_PpiC_CS"/>
</dbReference>
<dbReference type="GO" id="GO:0003755">
    <property type="term" value="F:peptidyl-prolyl cis-trans isomerase activity"/>
    <property type="evidence" value="ECO:0007669"/>
    <property type="project" value="UniProtKB-UniRule"/>
</dbReference>
<evidence type="ECO:0000256" key="3">
    <source>
        <dbReference type="ARBA" id="ARBA00022764"/>
    </source>
</evidence>
<dbReference type="Pfam" id="PF00639">
    <property type="entry name" value="Rotamase"/>
    <property type="match status" value="2"/>
</dbReference>
<evidence type="ECO:0000256" key="7">
    <source>
        <dbReference type="HAMAP-Rule" id="MF_01183"/>
    </source>
</evidence>
<dbReference type="PROSITE" id="PS01096">
    <property type="entry name" value="PPIC_PPIASE_1"/>
    <property type="match status" value="1"/>
</dbReference>
<dbReference type="Gene3D" id="1.10.4030.10">
    <property type="entry name" value="Porin chaperone SurA, peptide-binding domain"/>
    <property type="match status" value="1"/>
</dbReference>
<protein>
    <recommendedName>
        <fullName evidence="7">Chaperone SurA</fullName>
    </recommendedName>
    <alternativeName>
        <fullName evidence="7">Peptidyl-prolyl cis-trans isomerase SurA</fullName>
        <shortName evidence="7">PPIase SurA</shortName>
        <ecNumber evidence="7">5.2.1.8</ecNumber>
    </alternativeName>
    <alternativeName>
        <fullName evidence="7">Rotamase SurA</fullName>
    </alternativeName>
</protein>
<organism evidence="9 10">
    <name type="scientific">Tepidicella xavieri</name>
    <dbReference type="NCBI Taxonomy" id="360241"/>
    <lineage>
        <taxon>Bacteria</taxon>
        <taxon>Pseudomonadati</taxon>
        <taxon>Pseudomonadota</taxon>
        <taxon>Betaproteobacteria</taxon>
        <taxon>Burkholderiales</taxon>
        <taxon>Tepidicella</taxon>
    </lineage>
</organism>
<evidence type="ECO:0000256" key="1">
    <source>
        <dbReference type="ARBA" id="ARBA00022729"/>
    </source>
</evidence>
<keyword evidence="3 7" id="KW-0574">Periplasm</keyword>
<dbReference type="InterPro" id="IPR027304">
    <property type="entry name" value="Trigger_fact/SurA_dom_sf"/>
</dbReference>